<protein>
    <submittedName>
        <fullName evidence="1">Uncharacterized protein</fullName>
    </submittedName>
</protein>
<dbReference type="RefSeq" id="WP_061429829.1">
    <property type="nucleotide sequence ID" value="NZ_CATNZX010000014.1"/>
</dbReference>
<proteinExistence type="predicted"/>
<sequence>MLSKWILTETKGNSEYDVPCKLCNQWILKGEPLYLIIPPNKNNHGERVDNFIVHTNEWDDFVKGLNNDEEVFEKLSNLKKQKRKPFTEEQLKKAEIFEEVCIEMGFNKKTISKDKRHIKMGRRKTSFKIIYDIAFDTLKYDYNGRRCLFDLFYIKELLVKISNKIEEKNNTEGNIEYSASKEINNMLDQTSNEVKKVL</sequence>
<geneLocation type="plasmid" evidence="1 2">
    <name>pJFP838A</name>
</geneLocation>
<keyword evidence="1" id="KW-0614">Plasmid</keyword>
<evidence type="ECO:0000313" key="1">
    <source>
        <dbReference type="EMBL" id="AMN31242.1"/>
    </source>
</evidence>
<accession>A0A140GRT3</accession>
<dbReference type="Proteomes" id="UP000070260">
    <property type="component" value="Plasmid pJFP838A"/>
</dbReference>
<reference evidence="1 2" key="1">
    <citation type="journal article" date="2016" name="PLoS ONE">
        <title>Plasmid Characterization and Chromosome Analysis of Two netF+ Clostridium perfringens Isolates Associated with Foal and Canine Necrotizing Enteritis.</title>
        <authorList>
            <person name="Mehdizadeh Gohari I."/>
            <person name="Kropinski A.M."/>
            <person name="Weese S.J."/>
            <person name="Parreira V.R."/>
            <person name="Whitehead A.E."/>
            <person name="Boerlin P."/>
            <person name="Prescott J.F."/>
        </authorList>
    </citation>
    <scope>NUCLEOTIDE SEQUENCE [LARGE SCALE GENOMIC DNA]</scope>
    <source>
        <strain evidence="1 2">JP838</strain>
        <plasmid evidence="2">Plasmid pJFP838A</plasmid>
    </source>
</reference>
<gene>
    <name evidence="1" type="ORF">JFP838_pA0326</name>
</gene>
<evidence type="ECO:0000313" key="2">
    <source>
        <dbReference type="Proteomes" id="UP000070260"/>
    </source>
</evidence>
<dbReference type="AlphaFoldDB" id="A0A140GRT3"/>
<dbReference type="PATRIC" id="fig|1502.177.peg.3536"/>
<organism evidence="1 2">
    <name type="scientific">Clostridium perfringens</name>
    <dbReference type="NCBI Taxonomy" id="1502"/>
    <lineage>
        <taxon>Bacteria</taxon>
        <taxon>Bacillati</taxon>
        <taxon>Bacillota</taxon>
        <taxon>Clostridia</taxon>
        <taxon>Eubacteriales</taxon>
        <taxon>Clostridiaceae</taxon>
        <taxon>Clostridium</taxon>
    </lineage>
</organism>
<dbReference type="OrthoDB" id="10014760at2"/>
<dbReference type="EMBL" id="CP013615">
    <property type="protein sequence ID" value="AMN31242.1"/>
    <property type="molecule type" value="Genomic_DNA"/>
</dbReference>
<name>A0A140GRT3_CLOPF</name>